<dbReference type="InterPro" id="IPR001478">
    <property type="entry name" value="PDZ"/>
</dbReference>
<evidence type="ECO:0000259" key="2">
    <source>
        <dbReference type="PROSITE" id="PS50106"/>
    </source>
</evidence>
<evidence type="ECO:0000313" key="4">
    <source>
        <dbReference type="Proteomes" id="UP001500221"/>
    </source>
</evidence>
<dbReference type="RefSeq" id="WP_345464207.1">
    <property type="nucleotide sequence ID" value="NZ_BAABKG010000007.1"/>
</dbReference>
<dbReference type="SUPFAM" id="SSF54211">
    <property type="entry name" value="Ribosomal protein S5 domain 2-like"/>
    <property type="match status" value="1"/>
</dbReference>
<dbReference type="InterPro" id="IPR027065">
    <property type="entry name" value="Lon_Prtase"/>
</dbReference>
<dbReference type="SUPFAM" id="SSF50156">
    <property type="entry name" value="PDZ domain-like"/>
    <property type="match status" value="1"/>
</dbReference>
<protein>
    <submittedName>
        <fullName evidence="3">PDZ domain-containing protein</fullName>
    </submittedName>
</protein>
<dbReference type="SMART" id="SM00228">
    <property type="entry name" value="PDZ"/>
    <property type="match status" value="1"/>
</dbReference>
<dbReference type="Pfam" id="PF13180">
    <property type="entry name" value="PDZ_2"/>
    <property type="match status" value="1"/>
</dbReference>
<keyword evidence="1" id="KW-1133">Transmembrane helix</keyword>
<comment type="caution">
    <text evidence="3">The sequence shown here is derived from an EMBL/GenBank/DDBJ whole genome shotgun (WGS) entry which is preliminary data.</text>
</comment>
<proteinExistence type="predicted"/>
<dbReference type="Gene3D" id="2.30.42.10">
    <property type="match status" value="1"/>
</dbReference>
<dbReference type="Gene3D" id="3.30.230.10">
    <property type="match status" value="1"/>
</dbReference>
<dbReference type="Pfam" id="PF05362">
    <property type="entry name" value="Lon_C"/>
    <property type="match status" value="1"/>
</dbReference>
<feature type="domain" description="PDZ" evidence="2">
    <location>
        <begin position="120"/>
        <end position="184"/>
    </location>
</feature>
<dbReference type="InterPro" id="IPR008269">
    <property type="entry name" value="Lon_proteolytic"/>
</dbReference>
<gene>
    <name evidence="3" type="ORF">GCM10023340_44270</name>
</gene>
<sequence length="362" mass="38063">MNQRLVAACIAVPAIIGLLLVALFNRLPYATYSPGGTVDVLGSDSNDAEVIQVDGHQVYRDDGQLRMTTVRVSPAQLPDERGIGLVSLLGTWFDPDNAVYPYGAVHEEGETQQSNQQQGAVQMATSQDAAVEVALEEMGIEVPQVLKVAALTEGLPAQGKLQVGDVLLTINGQTFTDQDALVKLINDAPQGKPVEVGIERQGTKQTISITPVVDDAGVQRIGITPGFDFDFPFEVKINISPEIGGPSAGLIFSLAVYDTLTPGSLTGGRAIAGTGEIRPDGSVGPIGGIQQKIAGARGDGAELFLVPIDNCDDALQADNGDMRLMMAQDMHDVRLALEDYAADPDADLPSCEDADAILAEAS</sequence>
<keyword evidence="4" id="KW-1185">Reference proteome</keyword>
<name>A0ABP9Q3S3_9ACTN</name>
<dbReference type="PROSITE" id="PS50106">
    <property type="entry name" value="PDZ"/>
    <property type="match status" value="1"/>
</dbReference>
<dbReference type="InterPro" id="IPR020568">
    <property type="entry name" value="Ribosomal_Su5_D2-typ_SF"/>
</dbReference>
<dbReference type="EMBL" id="BAABKG010000007">
    <property type="protein sequence ID" value="GAA5156427.1"/>
    <property type="molecule type" value="Genomic_DNA"/>
</dbReference>
<evidence type="ECO:0000256" key="1">
    <source>
        <dbReference type="SAM" id="Phobius"/>
    </source>
</evidence>
<dbReference type="InterPro" id="IPR014721">
    <property type="entry name" value="Ribsml_uS5_D2-typ_fold_subgr"/>
</dbReference>
<dbReference type="InterPro" id="IPR036034">
    <property type="entry name" value="PDZ_sf"/>
</dbReference>
<dbReference type="Proteomes" id="UP001500221">
    <property type="component" value="Unassembled WGS sequence"/>
</dbReference>
<dbReference type="PANTHER" id="PTHR10046">
    <property type="entry name" value="ATP DEPENDENT LON PROTEASE FAMILY MEMBER"/>
    <property type="match status" value="1"/>
</dbReference>
<reference evidence="4" key="1">
    <citation type="journal article" date="2019" name="Int. J. Syst. Evol. Microbiol.">
        <title>The Global Catalogue of Microorganisms (GCM) 10K type strain sequencing project: providing services to taxonomists for standard genome sequencing and annotation.</title>
        <authorList>
            <consortium name="The Broad Institute Genomics Platform"/>
            <consortium name="The Broad Institute Genome Sequencing Center for Infectious Disease"/>
            <person name="Wu L."/>
            <person name="Ma J."/>
        </authorList>
    </citation>
    <scope>NUCLEOTIDE SEQUENCE [LARGE SCALE GENOMIC DNA]</scope>
    <source>
        <strain evidence="4">JCM 18459</strain>
    </source>
</reference>
<keyword evidence="1" id="KW-0812">Transmembrane</keyword>
<organism evidence="3 4">
    <name type="scientific">Nocardioides marinquilinus</name>
    <dbReference type="NCBI Taxonomy" id="1210400"/>
    <lineage>
        <taxon>Bacteria</taxon>
        <taxon>Bacillati</taxon>
        <taxon>Actinomycetota</taxon>
        <taxon>Actinomycetes</taxon>
        <taxon>Propionibacteriales</taxon>
        <taxon>Nocardioidaceae</taxon>
        <taxon>Nocardioides</taxon>
    </lineage>
</organism>
<keyword evidence="1" id="KW-0472">Membrane</keyword>
<evidence type="ECO:0000313" key="3">
    <source>
        <dbReference type="EMBL" id="GAA5156427.1"/>
    </source>
</evidence>
<accession>A0ABP9Q3S3</accession>
<feature type="transmembrane region" description="Helical" evidence="1">
    <location>
        <begin position="5"/>
        <end position="24"/>
    </location>
</feature>